<feature type="compositionally biased region" description="Low complexity" evidence="1">
    <location>
        <begin position="162"/>
        <end position="172"/>
    </location>
</feature>
<dbReference type="Proteomes" id="UP000001568">
    <property type="component" value="Chromosome 10"/>
</dbReference>
<feature type="domain" description="YchJ-like middle NTF2-like" evidence="2">
    <location>
        <begin position="50"/>
        <end position="153"/>
    </location>
</feature>
<evidence type="ECO:0000313" key="4">
    <source>
        <dbReference type="Proteomes" id="UP000001568"/>
    </source>
</evidence>
<dbReference type="Pfam" id="PF17775">
    <property type="entry name" value="YchJ_M-like"/>
    <property type="match status" value="1"/>
</dbReference>
<keyword evidence="4" id="KW-1185">Reference proteome</keyword>
<dbReference type="AlphaFoldDB" id="A4S3B1"/>
<dbReference type="OrthoDB" id="525903at2759"/>
<dbReference type="Gene3D" id="3.10.450.50">
    <property type="match status" value="1"/>
</dbReference>
<organism evidence="3 4">
    <name type="scientific">Ostreococcus lucimarinus (strain CCE9901)</name>
    <dbReference type="NCBI Taxonomy" id="436017"/>
    <lineage>
        <taxon>Eukaryota</taxon>
        <taxon>Viridiplantae</taxon>
        <taxon>Chlorophyta</taxon>
        <taxon>Mamiellophyceae</taxon>
        <taxon>Mamiellales</taxon>
        <taxon>Bathycoccaceae</taxon>
        <taxon>Ostreococcus</taxon>
    </lineage>
</organism>
<feature type="region of interest" description="Disordered" evidence="1">
    <location>
        <begin position="1"/>
        <end position="22"/>
    </location>
</feature>
<reference evidence="3 4" key="1">
    <citation type="journal article" date="2007" name="Proc. Natl. Acad. Sci. U.S.A.">
        <title>The tiny eukaryote Ostreococcus provides genomic insights into the paradox of plankton speciation.</title>
        <authorList>
            <person name="Palenik B."/>
            <person name="Grimwood J."/>
            <person name="Aerts A."/>
            <person name="Rouze P."/>
            <person name="Salamov A."/>
            <person name="Putnam N."/>
            <person name="Dupont C."/>
            <person name="Jorgensen R."/>
            <person name="Derelle E."/>
            <person name="Rombauts S."/>
            <person name="Zhou K."/>
            <person name="Otillar R."/>
            <person name="Merchant S.S."/>
            <person name="Podell S."/>
            <person name="Gaasterland T."/>
            <person name="Napoli C."/>
            <person name="Gendler K."/>
            <person name="Manuell A."/>
            <person name="Tai V."/>
            <person name="Vallon O."/>
            <person name="Piganeau G."/>
            <person name="Jancek S."/>
            <person name="Heijde M."/>
            <person name="Jabbari K."/>
            <person name="Bowler C."/>
            <person name="Lohr M."/>
            <person name="Robbens S."/>
            <person name="Werner G."/>
            <person name="Dubchak I."/>
            <person name="Pazour G.J."/>
            <person name="Ren Q."/>
            <person name="Paulsen I."/>
            <person name="Delwiche C."/>
            <person name="Schmutz J."/>
            <person name="Rokhsar D."/>
            <person name="Van de Peer Y."/>
            <person name="Moreau H."/>
            <person name="Grigoriev I.V."/>
        </authorList>
    </citation>
    <scope>NUCLEOTIDE SEQUENCE [LARGE SCALE GENOMIC DNA]</scope>
    <source>
        <strain evidence="3 4">CCE9901</strain>
    </source>
</reference>
<gene>
    <name evidence="3" type="ORF">OSTLU_25994</name>
</gene>
<dbReference type="InterPro" id="IPR032710">
    <property type="entry name" value="NTF2-like_dom_sf"/>
</dbReference>
<dbReference type="Gramene" id="ABO98181">
    <property type="protein sequence ID" value="ABO98181"/>
    <property type="gene ID" value="OSTLU_25994"/>
</dbReference>
<dbReference type="EMBL" id="CP000590">
    <property type="protein sequence ID" value="ABO98181.1"/>
    <property type="molecule type" value="Genomic_DNA"/>
</dbReference>
<dbReference type="RefSeq" id="XP_001419888.1">
    <property type="nucleotide sequence ID" value="XM_001419851.1"/>
</dbReference>
<name>A4S3B1_OSTLU</name>
<dbReference type="GeneID" id="5004124"/>
<dbReference type="InterPro" id="IPR048469">
    <property type="entry name" value="YchJ-like_M"/>
</dbReference>
<evidence type="ECO:0000313" key="3">
    <source>
        <dbReference type="EMBL" id="ABO98181.1"/>
    </source>
</evidence>
<feature type="compositionally biased region" description="Basic and acidic residues" evidence="1">
    <location>
        <begin position="1"/>
        <end position="13"/>
    </location>
</feature>
<evidence type="ECO:0000256" key="1">
    <source>
        <dbReference type="SAM" id="MobiDB-lite"/>
    </source>
</evidence>
<sequence>MRERDDASEERTGKQRGASGCACGKDASVAYEACCGRAHGDANAAAALAAEDVMRARFTAYVVGDAQYIVSSTHEESKDRARESLLRDAENTIKRIRFHSFRAKRSSEKDGEAYVTYEADYTQGKGRGKMKTLAERARLRRDAETGGWKFVDAVALGANASLDDAGDAAAPGAPDPSRRPM</sequence>
<dbReference type="SUPFAM" id="SSF54427">
    <property type="entry name" value="NTF2-like"/>
    <property type="match status" value="1"/>
</dbReference>
<feature type="region of interest" description="Disordered" evidence="1">
    <location>
        <begin position="162"/>
        <end position="181"/>
    </location>
</feature>
<proteinExistence type="predicted"/>
<evidence type="ECO:0000259" key="2">
    <source>
        <dbReference type="Pfam" id="PF17775"/>
    </source>
</evidence>
<accession>A4S3B1</accession>
<dbReference type="KEGG" id="olu:OSTLU_25994"/>
<dbReference type="HOGENOM" id="CLU_1491419_0_0_1"/>
<protein>
    <recommendedName>
        <fullName evidence="2">YchJ-like middle NTF2-like domain-containing protein</fullName>
    </recommendedName>
</protein>